<keyword evidence="3" id="KW-1185">Reference proteome</keyword>
<dbReference type="PANTHER" id="PTHR34543:SF1">
    <property type="entry name" value="PROTEIN ABA DEFICIENT 4, CHLOROPLASTIC"/>
    <property type="match status" value="1"/>
</dbReference>
<dbReference type="RefSeq" id="WP_094860825.1">
    <property type="nucleotide sequence ID" value="NZ_NKYE01000001.1"/>
</dbReference>
<dbReference type="EMBL" id="NKYE01000001">
    <property type="protein sequence ID" value="OZM75045.1"/>
    <property type="molecule type" value="Genomic_DNA"/>
</dbReference>
<name>A0A263DCD6_9PSEU</name>
<reference evidence="2 3" key="1">
    <citation type="submission" date="2017-07" db="EMBL/GenBank/DDBJ databases">
        <title>Amycolatopsis antarcticus sp. nov., isolated from the surface of an Antarcticus brown macroalga.</title>
        <authorList>
            <person name="Wang J."/>
            <person name="Leiva S."/>
            <person name="Huang J."/>
            <person name="Huang Y."/>
        </authorList>
    </citation>
    <scope>NUCLEOTIDE SEQUENCE [LARGE SCALE GENOMIC DNA]</scope>
    <source>
        <strain evidence="2 3">AU-G6</strain>
    </source>
</reference>
<dbReference type="InParanoid" id="A0A263DCD6"/>
<keyword evidence="1" id="KW-0812">Transmembrane</keyword>
<gene>
    <name evidence="2" type="ORF">CFN78_02365</name>
</gene>
<organism evidence="2 3">
    <name type="scientific">Amycolatopsis antarctica</name>
    <dbReference type="NCBI Taxonomy" id="1854586"/>
    <lineage>
        <taxon>Bacteria</taxon>
        <taxon>Bacillati</taxon>
        <taxon>Actinomycetota</taxon>
        <taxon>Actinomycetes</taxon>
        <taxon>Pseudonocardiales</taxon>
        <taxon>Pseudonocardiaceae</taxon>
        <taxon>Amycolatopsis</taxon>
    </lineage>
</organism>
<feature type="transmembrane region" description="Helical" evidence="1">
    <location>
        <begin position="79"/>
        <end position="99"/>
    </location>
</feature>
<evidence type="ECO:0000313" key="3">
    <source>
        <dbReference type="Proteomes" id="UP000242444"/>
    </source>
</evidence>
<feature type="transmembrane region" description="Helical" evidence="1">
    <location>
        <begin position="6"/>
        <end position="26"/>
    </location>
</feature>
<dbReference type="AlphaFoldDB" id="A0A263DCD6"/>
<feature type="transmembrane region" description="Helical" evidence="1">
    <location>
        <begin position="111"/>
        <end position="133"/>
    </location>
</feature>
<evidence type="ECO:0000313" key="2">
    <source>
        <dbReference type="EMBL" id="OZM75045.1"/>
    </source>
</evidence>
<dbReference type="InterPro" id="IPR025461">
    <property type="entry name" value="ABA4-like"/>
</dbReference>
<comment type="caution">
    <text evidence="2">The sequence shown here is derived from an EMBL/GenBank/DDBJ whole genome shotgun (WGS) entry which is preliminary data.</text>
</comment>
<proteinExistence type="predicted"/>
<dbReference type="Pfam" id="PF14108">
    <property type="entry name" value="ABA4-like"/>
    <property type="match status" value="1"/>
</dbReference>
<protein>
    <recommendedName>
        <fullName evidence="4">DUF4281 domain-containing protein</fullName>
    </recommendedName>
</protein>
<evidence type="ECO:0000256" key="1">
    <source>
        <dbReference type="SAM" id="Phobius"/>
    </source>
</evidence>
<accession>A0A263DCD6</accession>
<dbReference type="Proteomes" id="UP000242444">
    <property type="component" value="Unassembled WGS sequence"/>
</dbReference>
<evidence type="ECO:0008006" key="4">
    <source>
        <dbReference type="Google" id="ProtNLM"/>
    </source>
</evidence>
<dbReference type="OrthoDB" id="345237at2"/>
<keyword evidence="1" id="KW-1133">Transmembrane helix</keyword>
<sequence>MTTQTLFDLTFPVAVPFWALMILAPGWTWTRRVLASPWVATLPLAVYLLVALPEFGTLWEVVSAPDLETLRTFLGTPAGAAAIWAHLISFDLFVGRWMYLDARRTGTHPLLMAPILVLTILLSPLGLLTYLLLRTIRRTVTPGDEERRIEHAA</sequence>
<keyword evidence="1" id="KW-0472">Membrane</keyword>
<dbReference type="PANTHER" id="PTHR34543">
    <property type="entry name" value="PROTEIN ABA DEFICIENT 4, CHLOROPLASTIC"/>
    <property type="match status" value="1"/>
</dbReference>
<feature type="transmembrane region" description="Helical" evidence="1">
    <location>
        <begin position="38"/>
        <end position="59"/>
    </location>
</feature>